<dbReference type="EMBL" id="UHIC01000001">
    <property type="protein sequence ID" value="SUO93361.1"/>
    <property type="molecule type" value="Genomic_DNA"/>
</dbReference>
<organism evidence="6 7">
    <name type="scientific">Suttonella ornithocola</name>
    <dbReference type="NCBI Taxonomy" id="279832"/>
    <lineage>
        <taxon>Bacteria</taxon>
        <taxon>Pseudomonadati</taxon>
        <taxon>Pseudomonadota</taxon>
        <taxon>Gammaproteobacteria</taxon>
        <taxon>Cardiobacteriales</taxon>
        <taxon>Cardiobacteriaceae</taxon>
        <taxon>Suttonella</taxon>
    </lineage>
</organism>
<dbReference type="InterPro" id="IPR018392">
    <property type="entry name" value="LysM"/>
</dbReference>
<accession>A0A380MNQ9</accession>
<feature type="domain" description="LysM" evidence="5">
    <location>
        <begin position="106"/>
        <end position="155"/>
    </location>
</feature>
<dbReference type="Gene3D" id="3.10.350.10">
    <property type="entry name" value="LysM domain"/>
    <property type="match status" value="1"/>
</dbReference>
<keyword evidence="2" id="KW-0963">Cytoplasm</keyword>
<gene>
    <name evidence="6" type="primary">ygaU</name>
    <name evidence="6" type="ORF">NCTC13337_00193</name>
</gene>
<evidence type="ECO:0000313" key="6">
    <source>
        <dbReference type="EMBL" id="SUO93361.1"/>
    </source>
</evidence>
<reference evidence="6 7" key="1">
    <citation type="submission" date="2018-06" db="EMBL/GenBank/DDBJ databases">
        <authorList>
            <consortium name="Pathogen Informatics"/>
            <person name="Doyle S."/>
        </authorList>
    </citation>
    <scope>NUCLEOTIDE SEQUENCE [LARGE SCALE GENOMIC DNA]</scope>
    <source>
        <strain evidence="6 7">NCTC13337</strain>
    </source>
</reference>
<dbReference type="SUPFAM" id="SSF54106">
    <property type="entry name" value="LysM domain"/>
    <property type="match status" value="1"/>
</dbReference>
<dbReference type="Pfam" id="PF04972">
    <property type="entry name" value="BON"/>
    <property type="match status" value="1"/>
</dbReference>
<dbReference type="InterPro" id="IPR052196">
    <property type="entry name" value="Bact_Kbp"/>
</dbReference>
<dbReference type="PANTHER" id="PTHR34700">
    <property type="entry name" value="POTASSIUM BINDING PROTEIN KBP"/>
    <property type="match status" value="1"/>
</dbReference>
<evidence type="ECO:0000259" key="4">
    <source>
        <dbReference type="PROSITE" id="PS50914"/>
    </source>
</evidence>
<protein>
    <recommendedName>
        <fullName evidence="3">Potassium binding protein Kbp</fullName>
    </recommendedName>
</protein>
<proteinExistence type="predicted"/>
<dbReference type="Gene3D" id="3.30.1340.30">
    <property type="match status" value="1"/>
</dbReference>
<dbReference type="NCBIfam" id="NF008399">
    <property type="entry name" value="PRK11198.1"/>
    <property type="match status" value="1"/>
</dbReference>
<dbReference type="SMART" id="SM00257">
    <property type="entry name" value="LysM"/>
    <property type="match status" value="1"/>
</dbReference>
<dbReference type="CDD" id="cd00118">
    <property type="entry name" value="LysM"/>
    <property type="match status" value="1"/>
</dbReference>
<comment type="subcellular location">
    <subcellularLocation>
        <location evidence="1">Cytoplasm</location>
    </subcellularLocation>
</comment>
<evidence type="ECO:0000259" key="5">
    <source>
        <dbReference type="PROSITE" id="PS51782"/>
    </source>
</evidence>
<dbReference type="Pfam" id="PF01476">
    <property type="entry name" value="LysM"/>
    <property type="match status" value="1"/>
</dbReference>
<dbReference type="PANTHER" id="PTHR34700:SF8">
    <property type="entry name" value="POTASSIUM BINDING PROTEIN KBP"/>
    <property type="match status" value="1"/>
</dbReference>
<feature type="domain" description="BON" evidence="4">
    <location>
        <begin position="28"/>
        <end position="98"/>
    </location>
</feature>
<dbReference type="PROSITE" id="PS50914">
    <property type="entry name" value="BON"/>
    <property type="match status" value="1"/>
</dbReference>
<dbReference type="AlphaFoldDB" id="A0A380MNQ9"/>
<dbReference type="OrthoDB" id="370541at2"/>
<dbReference type="FunFam" id="3.10.350.10:FF:000001">
    <property type="entry name" value="Peptidoglycan-binding protein LysM"/>
    <property type="match status" value="1"/>
</dbReference>
<dbReference type="InterPro" id="IPR007055">
    <property type="entry name" value="BON_dom"/>
</dbReference>
<evidence type="ECO:0000256" key="2">
    <source>
        <dbReference type="ARBA" id="ARBA00022490"/>
    </source>
</evidence>
<name>A0A380MNQ9_9GAMM</name>
<dbReference type="GO" id="GO:0005737">
    <property type="term" value="C:cytoplasm"/>
    <property type="evidence" value="ECO:0007669"/>
    <property type="project" value="UniProtKB-SubCell"/>
</dbReference>
<dbReference type="Proteomes" id="UP000254601">
    <property type="component" value="Unassembled WGS sequence"/>
</dbReference>
<keyword evidence="7" id="KW-1185">Reference proteome</keyword>
<dbReference type="PROSITE" id="PS51782">
    <property type="entry name" value="LYSM"/>
    <property type="match status" value="1"/>
</dbReference>
<evidence type="ECO:0000313" key="7">
    <source>
        <dbReference type="Proteomes" id="UP000254601"/>
    </source>
</evidence>
<evidence type="ECO:0000256" key="3">
    <source>
        <dbReference type="ARBA" id="ARBA00072219"/>
    </source>
</evidence>
<evidence type="ECO:0000256" key="1">
    <source>
        <dbReference type="ARBA" id="ARBA00004496"/>
    </source>
</evidence>
<dbReference type="InterPro" id="IPR036779">
    <property type="entry name" value="LysM_dom_sf"/>
</dbReference>
<dbReference type="RefSeq" id="WP_072575471.1">
    <property type="nucleotide sequence ID" value="NZ_LWHB01000007.1"/>
</dbReference>
<sequence>MGLFDFFKDSGEEVIEKEAAAPEKSAEELSQEAANAIRTYIENQNLNIENLKVSFVAAEGKVTLEGTALTQEASEKAALAAGNIKGISNVENNLSIAETSADESVQYHDVKGGETLSSIAKQYYGDANQYMKIFEANKPMLTNPDKIYPGQKLRIPS</sequence>